<dbReference type="Pfam" id="PF13563">
    <property type="entry name" value="2_5_RNA_ligase2"/>
    <property type="match status" value="1"/>
</dbReference>
<dbReference type="NCBIfam" id="TIGR02258">
    <property type="entry name" value="2_5_ligase"/>
    <property type="match status" value="1"/>
</dbReference>
<keyword evidence="1 2" id="KW-0378">Hydrolase</keyword>
<dbReference type="Gene3D" id="3.90.1140.10">
    <property type="entry name" value="Cyclic phosphodiesterase"/>
    <property type="match status" value="1"/>
</dbReference>
<dbReference type="PANTHER" id="PTHR35561">
    <property type="entry name" value="RNA 2',3'-CYCLIC PHOSPHODIESTERASE"/>
    <property type="match status" value="1"/>
</dbReference>
<dbReference type="PANTHER" id="PTHR35561:SF1">
    <property type="entry name" value="RNA 2',3'-CYCLIC PHOSPHODIESTERASE"/>
    <property type="match status" value="1"/>
</dbReference>
<dbReference type="SUPFAM" id="SSF55144">
    <property type="entry name" value="LigT-like"/>
    <property type="match status" value="1"/>
</dbReference>
<proteinExistence type="inferred from homology"/>
<organism evidence="3 4">
    <name type="scientific">Candidatus Iainarchaeum sp</name>
    <dbReference type="NCBI Taxonomy" id="3101447"/>
    <lineage>
        <taxon>Archaea</taxon>
        <taxon>Candidatus Iainarchaeota</taxon>
        <taxon>Candidatus Iainarchaeia</taxon>
        <taxon>Candidatus Iainarchaeales</taxon>
        <taxon>Candidatus Iainarchaeaceae</taxon>
        <taxon>Candidatus Iainarchaeum</taxon>
    </lineage>
</organism>
<reference evidence="3" key="2">
    <citation type="submission" date="2021-05" db="EMBL/GenBank/DDBJ databases">
        <title>Protein family content uncovers lineage relationships and bacterial pathway maintenance mechanisms in DPANN archaea.</title>
        <authorList>
            <person name="Castelle C.J."/>
            <person name="Meheust R."/>
            <person name="Jaffe A.L."/>
            <person name="Seitz K."/>
            <person name="Gong X."/>
            <person name="Baker B.J."/>
            <person name="Banfield J.F."/>
        </authorList>
    </citation>
    <scope>NUCLEOTIDE SEQUENCE</scope>
    <source>
        <strain evidence="3">RIFCSPHIGHO2_01_FULL_AR10_44_11</strain>
    </source>
</reference>
<name>A0A8T4KUF0_9ARCH</name>
<comment type="caution">
    <text evidence="3">The sequence shown here is derived from an EMBL/GenBank/DDBJ whole genome shotgun (WGS) entry which is preliminary data.</text>
</comment>
<dbReference type="GO" id="GO:0004113">
    <property type="term" value="F:2',3'-cyclic-nucleotide 3'-phosphodiesterase activity"/>
    <property type="evidence" value="ECO:0007669"/>
    <property type="project" value="InterPro"/>
</dbReference>
<feature type="active site" description="Proton acceptor" evidence="2">
    <location>
        <position position="120"/>
    </location>
</feature>
<accession>A0A8T4KUF0</accession>
<dbReference type="InterPro" id="IPR009097">
    <property type="entry name" value="Cyclic_Pdiesterase"/>
</dbReference>
<dbReference type="HAMAP" id="MF_01940">
    <property type="entry name" value="RNA_CPDase"/>
    <property type="match status" value="1"/>
</dbReference>
<feature type="short sequence motif" description="HXTX 1" evidence="2">
    <location>
        <begin position="43"/>
        <end position="46"/>
    </location>
</feature>
<dbReference type="Proteomes" id="UP000677687">
    <property type="component" value="Unassembled WGS sequence"/>
</dbReference>
<dbReference type="AlphaFoldDB" id="A0A8T4KUF0"/>
<feature type="active site" description="Proton donor" evidence="2">
    <location>
        <position position="43"/>
    </location>
</feature>
<dbReference type="InterPro" id="IPR004175">
    <property type="entry name" value="RNA_CPDase"/>
</dbReference>
<comment type="function">
    <text evidence="2">Hydrolyzes RNA 2',3'-cyclic phosphodiester to an RNA 2'-phosphomonoester.</text>
</comment>
<evidence type="ECO:0000313" key="3">
    <source>
        <dbReference type="EMBL" id="MBS3057162.1"/>
    </source>
</evidence>
<reference evidence="3" key="1">
    <citation type="submission" date="2021-03" db="EMBL/GenBank/DDBJ databases">
        <authorList>
            <person name="Jaffe A."/>
        </authorList>
    </citation>
    <scope>NUCLEOTIDE SEQUENCE</scope>
    <source>
        <strain evidence="3">RIFCSPHIGHO2_01_FULL_AR10_44_11</strain>
    </source>
</reference>
<dbReference type="GO" id="GO:0008664">
    <property type="term" value="F:RNA 2',3'-cyclic 3'-phosphodiesterase activity"/>
    <property type="evidence" value="ECO:0007669"/>
    <property type="project" value="UniProtKB-EC"/>
</dbReference>
<evidence type="ECO:0000256" key="1">
    <source>
        <dbReference type="ARBA" id="ARBA00022801"/>
    </source>
</evidence>
<sequence length="179" mass="20390">MSGLRRIFIAVNLPEEIRRQIYEKLSCKIPQEECKVVGMQNLHITMKFLGYITNENLNEVQEKMRVLENTDAFNALISGIGDFNARVIWIGVAEGNEELQRISAILDDALNLHDERFHAHITLARNKAPGRREVDEVLGKLKAENYSAGIKVESIDIMESNLRREGPEYSVVKRIALKS</sequence>
<protein>
    <recommendedName>
        <fullName evidence="2">RNA 2',3'-cyclic phosphodiesterase</fullName>
        <shortName evidence="2">RNA 2',3'-CPDase</shortName>
        <ecNumber evidence="2">3.1.4.58</ecNumber>
    </recommendedName>
</protein>
<dbReference type="EMBL" id="JAGVWD010000012">
    <property type="protein sequence ID" value="MBS3057162.1"/>
    <property type="molecule type" value="Genomic_DNA"/>
</dbReference>
<dbReference type="EC" id="3.1.4.58" evidence="2"/>
<comment type="catalytic activity">
    <reaction evidence="2">
        <text>a 3'-end 2',3'-cyclophospho-ribonucleotide-RNA + H2O = a 3'-end 2'-phospho-ribonucleotide-RNA + H(+)</text>
        <dbReference type="Rhea" id="RHEA:11828"/>
        <dbReference type="Rhea" id="RHEA-COMP:10464"/>
        <dbReference type="Rhea" id="RHEA-COMP:17353"/>
        <dbReference type="ChEBI" id="CHEBI:15377"/>
        <dbReference type="ChEBI" id="CHEBI:15378"/>
        <dbReference type="ChEBI" id="CHEBI:83064"/>
        <dbReference type="ChEBI" id="CHEBI:173113"/>
        <dbReference type="EC" id="3.1.4.58"/>
    </reaction>
</comment>
<evidence type="ECO:0000256" key="2">
    <source>
        <dbReference type="HAMAP-Rule" id="MF_01940"/>
    </source>
</evidence>
<evidence type="ECO:0000313" key="4">
    <source>
        <dbReference type="Proteomes" id="UP000677687"/>
    </source>
</evidence>
<feature type="short sequence motif" description="HXTX 2" evidence="2">
    <location>
        <begin position="120"/>
        <end position="123"/>
    </location>
</feature>
<gene>
    <name evidence="3" type="primary">thpR</name>
    <name evidence="3" type="ORF">J4415_00880</name>
</gene>
<comment type="similarity">
    <text evidence="2">Belongs to the 2H phosphoesterase superfamily. ThpR family.</text>
</comment>